<organism evidence="1 2">
    <name type="scientific">Paracoccus onchidii</name>
    <dbReference type="NCBI Taxonomy" id="3017813"/>
    <lineage>
        <taxon>Bacteria</taxon>
        <taxon>Pseudomonadati</taxon>
        <taxon>Pseudomonadota</taxon>
        <taxon>Alphaproteobacteria</taxon>
        <taxon>Rhodobacterales</taxon>
        <taxon>Paracoccaceae</taxon>
        <taxon>Paracoccus</taxon>
    </lineage>
</organism>
<proteinExistence type="predicted"/>
<name>A0ABT4ZHR5_9RHOB</name>
<dbReference type="EMBL" id="JAQBIE010000021">
    <property type="protein sequence ID" value="MDB6178851.1"/>
    <property type="molecule type" value="Genomic_DNA"/>
</dbReference>
<evidence type="ECO:0008006" key="3">
    <source>
        <dbReference type="Google" id="ProtNLM"/>
    </source>
</evidence>
<dbReference type="RefSeq" id="WP_271889964.1">
    <property type="nucleotide sequence ID" value="NZ_JAQBIE010000021.1"/>
</dbReference>
<protein>
    <recommendedName>
        <fullName evidence="3">XRE family transcriptional regulator</fullName>
    </recommendedName>
</protein>
<keyword evidence="2" id="KW-1185">Reference proteome</keyword>
<reference evidence="1" key="1">
    <citation type="submission" date="2022-12" db="EMBL/GenBank/DDBJ databases">
        <title>Paracoccus onchidii sp. nov., isolated from a marine invertebrate from the South China Sea.</title>
        <authorList>
            <person name="Xu S."/>
            <person name="Liu Z."/>
            <person name="Xu Y."/>
        </authorList>
    </citation>
    <scope>NUCLEOTIDE SEQUENCE</scope>
    <source>
        <strain evidence="1">Z330</strain>
    </source>
</reference>
<comment type="caution">
    <text evidence="1">The sequence shown here is derived from an EMBL/GenBank/DDBJ whole genome shotgun (WGS) entry which is preliminary data.</text>
</comment>
<evidence type="ECO:0000313" key="1">
    <source>
        <dbReference type="EMBL" id="MDB6178851.1"/>
    </source>
</evidence>
<accession>A0ABT4ZHR5</accession>
<dbReference type="Proteomes" id="UP001165641">
    <property type="component" value="Unassembled WGS sequence"/>
</dbReference>
<sequence length="52" mass="5751">MNQRGLAARCGVQNAHIGYIRAHWNEDPAKPRIQNIKAMLGKVANVLVAAHF</sequence>
<gene>
    <name evidence="1" type="ORF">PAF17_15245</name>
</gene>
<evidence type="ECO:0000313" key="2">
    <source>
        <dbReference type="Proteomes" id="UP001165641"/>
    </source>
</evidence>